<dbReference type="AlphaFoldDB" id="A0A372KL34"/>
<accession>A0A372KL34</accession>
<dbReference type="PROSITE" id="PS01040">
    <property type="entry name" value="SBP_BACTERIAL_5"/>
    <property type="match status" value="1"/>
</dbReference>
<reference evidence="10 14" key="1">
    <citation type="submission" date="2018-08" db="EMBL/GenBank/DDBJ databases">
        <title>Draft genome of Streptococcus sp .nov. Z2.</title>
        <authorList>
            <person name="Tian Z."/>
        </authorList>
    </citation>
    <scope>NUCLEOTIDE SEQUENCE [LARGE SCALE GENOMIC DNA]</scope>
    <source>
        <strain evidence="10 14">Z2</strain>
    </source>
</reference>
<dbReference type="Proteomes" id="UP000246115">
    <property type="component" value="Chromosome"/>
</dbReference>
<evidence type="ECO:0000313" key="13">
    <source>
        <dbReference type="Proteomes" id="UP000262901"/>
    </source>
</evidence>
<gene>
    <name evidence="9" type="ORF">DDV21_009760</name>
    <name evidence="10" type="ORF">DDV22_10300</name>
    <name evidence="11" type="ORF">DDV23_10525</name>
</gene>
<dbReference type="OrthoDB" id="9796817at2"/>
<reference evidence="12" key="3">
    <citation type="submission" date="2018-08" db="EMBL/GenBank/DDBJ databases">
        <title>Streptococcus chenjunshii sp. nov., isolated from stools sample of the Tibetan antelope in the Qinghai-Tibet plateau, China.</title>
        <authorList>
            <person name="Tian Z."/>
        </authorList>
    </citation>
    <scope>NUCLEOTIDE SEQUENCE [LARGE SCALE GENOMIC DNA]</scope>
    <source>
        <strain evidence="12">Z15</strain>
    </source>
</reference>
<dbReference type="GO" id="GO:1904680">
    <property type="term" value="F:peptide transmembrane transporter activity"/>
    <property type="evidence" value="ECO:0007669"/>
    <property type="project" value="TreeGrafter"/>
</dbReference>
<dbReference type="Gene3D" id="3.40.190.10">
    <property type="entry name" value="Periplasmic binding protein-like II"/>
    <property type="match status" value="1"/>
</dbReference>
<keyword evidence="5" id="KW-0571">Peptide transport</keyword>
<evidence type="ECO:0000313" key="11">
    <source>
        <dbReference type="EMBL" id="RFU52288.1"/>
    </source>
</evidence>
<dbReference type="GO" id="GO:0042597">
    <property type="term" value="C:periplasmic space"/>
    <property type="evidence" value="ECO:0007669"/>
    <property type="project" value="UniProtKB-ARBA"/>
</dbReference>
<reference evidence="11 13" key="2">
    <citation type="submission" date="2018-08" db="EMBL/GenBank/DDBJ databases">
        <title>Draft genome of Streptococcus sp. nov. Z1.</title>
        <authorList>
            <person name="Tian Z."/>
        </authorList>
    </citation>
    <scope>NUCLEOTIDE SEQUENCE [LARGE SCALE GENOMIC DNA]</scope>
    <source>
        <strain evidence="11">Z1</strain>
        <strain evidence="13">Z1(2018)</strain>
    </source>
</reference>
<dbReference type="GO" id="GO:0015833">
    <property type="term" value="P:peptide transport"/>
    <property type="evidence" value="ECO:0007669"/>
    <property type="project" value="UniProtKB-KW"/>
</dbReference>
<evidence type="ECO:0000256" key="4">
    <source>
        <dbReference type="ARBA" id="ARBA00022729"/>
    </source>
</evidence>
<dbReference type="InterPro" id="IPR030678">
    <property type="entry name" value="Peptide/Ni-bd"/>
</dbReference>
<dbReference type="Gene3D" id="3.10.105.10">
    <property type="entry name" value="Dipeptide-binding Protein, Domain 3"/>
    <property type="match status" value="1"/>
</dbReference>
<accession>A0A346NFH7</accession>
<comment type="similarity">
    <text evidence="2">Belongs to the bacterial solute-binding protein 5 family.</text>
</comment>
<feature type="transmembrane region" description="Helical" evidence="7">
    <location>
        <begin position="7"/>
        <end position="26"/>
    </location>
</feature>
<dbReference type="CDD" id="cd00995">
    <property type="entry name" value="PBP2_NikA_DppA_OppA_like"/>
    <property type="match status" value="1"/>
</dbReference>
<keyword evidence="4" id="KW-0732">Signal</keyword>
<dbReference type="PANTHER" id="PTHR30290">
    <property type="entry name" value="PERIPLASMIC BINDING COMPONENT OF ABC TRANSPORTER"/>
    <property type="match status" value="1"/>
</dbReference>
<comment type="subcellular location">
    <subcellularLocation>
        <location evidence="1">Cell membrane</location>
        <topology evidence="1">Lipid-anchor</topology>
    </subcellularLocation>
</comment>
<dbReference type="RefSeq" id="WP_116879060.1">
    <property type="nucleotide sequence ID" value="NZ_CP031733.1"/>
</dbReference>
<evidence type="ECO:0000313" key="12">
    <source>
        <dbReference type="Proteomes" id="UP000246115"/>
    </source>
</evidence>
<dbReference type="GO" id="GO:0015031">
    <property type="term" value="P:protein transport"/>
    <property type="evidence" value="ECO:0007669"/>
    <property type="project" value="UniProtKB-KW"/>
</dbReference>
<dbReference type="InterPro" id="IPR039424">
    <property type="entry name" value="SBP_5"/>
</dbReference>
<keyword evidence="6" id="KW-0653">Protein transport</keyword>
<dbReference type="GO" id="GO:0043190">
    <property type="term" value="C:ATP-binding cassette (ABC) transporter complex"/>
    <property type="evidence" value="ECO:0007669"/>
    <property type="project" value="InterPro"/>
</dbReference>
<name>A0A372KL34_9STRE</name>
<evidence type="ECO:0000256" key="7">
    <source>
        <dbReference type="SAM" id="Phobius"/>
    </source>
</evidence>
<evidence type="ECO:0000256" key="5">
    <source>
        <dbReference type="ARBA" id="ARBA00022856"/>
    </source>
</evidence>
<reference evidence="9" key="4">
    <citation type="journal article" date="2019" name="Int. J. Syst. Evol. Microbiol.">
        <title>Streptococcus chenjunshii sp. nov. isolated from feces of Tibetan antelopes.</title>
        <authorList>
            <person name="Tian Z."/>
            <person name="Lu S."/>
            <person name="Jin D."/>
            <person name="Yang J."/>
            <person name="Pu J."/>
            <person name="Lai X.H."/>
            <person name="Bai X.N."/>
            <person name="Wu X.M."/>
            <person name="Li J."/>
            <person name="Wang S."/>
            <person name="Xu J."/>
        </authorList>
    </citation>
    <scope>NUCLEOTIDE SEQUENCE</scope>
    <source>
        <strain evidence="9">Z15</strain>
    </source>
</reference>
<dbReference type="PANTHER" id="PTHR30290:SF59">
    <property type="entry name" value="OLIGOPEPTIDE ABC TRANSPORTER,SUBSTRATE-BINDING PROTEIN"/>
    <property type="match status" value="1"/>
</dbReference>
<dbReference type="EMBL" id="CP031733">
    <property type="protein sequence ID" value="AXQ79772.1"/>
    <property type="molecule type" value="Genomic_DNA"/>
</dbReference>
<keyword evidence="14" id="KW-1185">Reference proteome</keyword>
<dbReference type="PIRSF" id="PIRSF002741">
    <property type="entry name" value="MppA"/>
    <property type="match status" value="1"/>
</dbReference>
<evidence type="ECO:0000256" key="1">
    <source>
        <dbReference type="ARBA" id="ARBA00004193"/>
    </source>
</evidence>
<evidence type="ECO:0000256" key="2">
    <source>
        <dbReference type="ARBA" id="ARBA00005695"/>
    </source>
</evidence>
<dbReference type="Proteomes" id="UP000264056">
    <property type="component" value="Unassembled WGS sequence"/>
</dbReference>
<evidence type="ECO:0000256" key="6">
    <source>
        <dbReference type="ARBA" id="ARBA00022927"/>
    </source>
</evidence>
<dbReference type="InterPro" id="IPR023765">
    <property type="entry name" value="SBP_5_CS"/>
</dbReference>
<proteinExistence type="inferred from homology"/>
<evidence type="ECO:0000313" key="14">
    <source>
        <dbReference type="Proteomes" id="UP000264056"/>
    </source>
</evidence>
<evidence type="ECO:0000313" key="9">
    <source>
        <dbReference type="EMBL" id="AXQ79772.1"/>
    </source>
</evidence>
<keyword evidence="7" id="KW-0812">Transmembrane</keyword>
<dbReference type="InterPro" id="IPR000914">
    <property type="entry name" value="SBP_5_dom"/>
</dbReference>
<evidence type="ECO:0000313" key="10">
    <source>
        <dbReference type="EMBL" id="RFU50136.1"/>
    </source>
</evidence>
<dbReference type="KEGG" id="schj:DDV21_009760"/>
<feature type="domain" description="Solute-binding protein family 5" evidence="8">
    <location>
        <begin position="85"/>
        <end position="440"/>
    </location>
</feature>
<organism evidence="11 13">
    <name type="scientific">Streptococcus chenjunshii</name>
    <dbReference type="NCBI Taxonomy" id="2173853"/>
    <lineage>
        <taxon>Bacteria</taxon>
        <taxon>Bacillati</taxon>
        <taxon>Bacillota</taxon>
        <taxon>Bacilli</taxon>
        <taxon>Lactobacillales</taxon>
        <taxon>Streptococcaceae</taxon>
        <taxon>Streptococcus</taxon>
    </lineage>
</organism>
<evidence type="ECO:0000259" key="8">
    <source>
        <dbReference type="Pfam" id="PF00496"/>
    </source>
</evidence>
<sequence length="525" mass="57515">MNQKRLYIIIATIIVVIIAAVAWFAAQSNTSQSTTASSSKNKNLTYGIGGDPVSLNPINSNDLWGLKTINMIYSPLARTNNDGTVTYELAIDIEQSEDGESIIVKLRDDVKWSDGEGFSADDVVFTYTEKAKKENGKYESLWISDEPLSVEKLDDYTVQFNLPSASAAAVNNITNETYIIIPEHVYNDISDFSVNDLGVYPTVGTGPYVLGSYTSGSGLKLTANKYYYGGDVNVDTIDVKIISNSDTLKVALQNGEVDIASISSTDIADLGNSDVTSYTYSAGGINYLGINSEIITDSRIRQAVFYALDRDEINTGVFDSKDYYLEAKSFLPSDNAFYYKKTPSYAQNIEKAKELLEEAGASDLTFTLAYDSSNDIFVKEAAIIQEELSEIGVTVNLEGGDGDTILAELKADGTTKYPLFLRSYSMGNDPDTYKRLFQTGGASNYFKLANSDIDDFFAEGASTLDENDRKEVYNALQTELADQAVIYPISSDKGVITANNRVTGVETKNLYPIYTFGDWAALDVK</sequence>
<dbReference type="Proteomes" id="UP000262901">
    <property type="component" value="Unassembled WGS sequence"/>
</dbReference>
<keyword evidence="7" id="KW-1133">Transmembrane helix</keyword>
<dbReference type="SUPFAM" id="SSF53850">
    <property type="entry name" value="Periplasmic binding protein-like II"/>
    <property type="match status" value="1"/>
</dbReference>
<dbReference type="EMBL" id="QVQY01000043">
    <property type="protein sequence ID" value="RFU50136.1"/>
    <property type="molecule type" value="Genomic_DNA"/>
</dbReference>
<keyword evidence="3" id="KW-0813">Transport</keyword>
<protein>
    <submittedName>
        <fullName evidence="11">ABC transporter substrate-binding protein</fullName>
    </submittedName>
</protein>
<dbReference type="Pfam" id="PF00496">
    <property type="entry name" value="SBP_bac_5"/>
    <property type="match status" value="1"/>
</dbReference>
<dbReference type="Gene3D" id="3.90.76.10">
    <property type="entry name" value="Dipeptide-binding Protein, Domain 1"/>
    <property type="match status" value="1"/>
</dbReference>
<dbReference type="EMBL" id="QVQZ01000044">
    <property type="protein sequence ID" value="RFU52288.1"/>
    <property type="molecule type" value="Genomic_DNA"/>
</dbReference>
<evidence type="ECO:0000256" key="3">
    <source>
        <dbReference type="ARBA" id="ARBA00022448"/>
    </source>
</evidence>
<keyword evidence="7" id="KW-0472">Membrane</keyword>